<protein>
    <submittedName>
        <fullName evidence="3">Uncharacterized protein</fullName>
    </submittedName>
</protein>
<keyword evidence="1" id="KW-1133">Transmembrane helix</keyword>
<dbReference type="WBParaSite" id="nRc.2.0.1.t05936-RA">
    <property type="protein sequence ID" value="nRc.2.0.1.t05936-RA"/>
    <property type="gene ID" value="nRc.2.0.1.g05936"/>
</dbReference>
<evidence type="ECO:0000313" key="3">
    <source>
        <dbReference type="WBParaSite" id="nRc.2.0.1.t05936-RA"/>
    </source>
</evidence>
<sequence length="345" mass="39850">MLAAQRIVNMALDVGDSLSAIRLAFFSGFKDNRSEDLLRFTSLEWSSIALKRVESICNDIAKHRSDYKMLSATDAFDWYEKTFRAAGNNFLRSNAEQVLLTDKLGYKYGTDLIIRGKEIPQFFFKGGLEDYVQQKICGKCSYNKPDHIAKCVYSFKAKKCQAEIDFEPTTESKKRSECKPYAETLPCELEQCCPAIHTVWSDWECVVEPCGTRRSTRTRYLSNTTIISFIQRLYEYNKTEHRFILDCPLEEYRDDPQCLKISYCSVDNYCSINTLYYTNLVVFITLGISILIGLIFILMAIKRHKDEQYSDRSAHGFADCKKIEASPPDTKQHRKSLFKQNVTFS</sequence>
<accession>A0A915HXA9</accession>
<keyword evidence="1" id="KW-0472">Membrane</keyword>
<keyword evidence="2" id="KW-1185">Reference proteome</keyword>
<proteinExistence type="predicted"/>
<dbReference type="AlphaFoldDB" id="A0A915HXA9"/>
<name>A0A915HXA9_ROMCU</name>
<organism evidence="2 3">
    <name type="scientific">Romanomermis culicivorax</name>
    <name type="common">Nematode worm</name>
    <dbReference type="NCBI Taxonomy" id="13658"/>
    <lineage>
        <taxon>Eukaryota</taxon>
        <taxon>Metazoa</taxon>
        <taxon>Ecdysozoa</taxon>
        <taxon>Nematoda</taxon>
        <taxon>Enoplea</taxon>
        <taxon>Dorylaimia</taxon>
        <taxon>Mermithida</taxon>
        <taxon>Mermithoidea</taxon>
        <taxon>Mermithidae</taxon>
        <taxon>Romanomermis</taxon>
    </lineage>
</organism>
<evidence type="ECO:0000313" key="2">
    <source>
        <dbReference type="Proteomes" id="UP000887565"/>
    </source>
</evidence>
<feature type="transmembrane region" description="Helical" evidence="1">
    <location>
        <begin position="275"/>
        <end position="301"/>
    </location>
</feature>
<dbReference type="Proteomes" id="UP000887565">
    <property type="component" value="Unplaced"/>
</dbReference>
<reference evidence="3" key="1">
    <citation type="submission" date="2022-11" db="UniProtKB">
        <authorList>
            <consortium name="WormBaseParasite"/>
        </authorList>
    </citation>
    <scope>IDENTIFICATION</scope>
</reference>
<evidence type="ECO:0000256" key="1">
    <source>
        <dbReference type="SAM" id="Phobius"/>
    </source>
</evidence>
<keyword evidence="1" id="KW-0812">Transmembrane</keyword>